<proteinExistence type="predicted"/>
<evidence type="ECO:0000313" key="1">
    <source>
        <dbReference type="EMBL" id="GFH59115.1"/>
    </source>
</evidence>
<protein>
    <submittedName>
        <fullName evidence="1">Uncharacterized protein</fullName>
    </submittedName>
</protein>
<dbReference type="AlphaFoldDB" id="A0AAD3D972"/>
<comment type="caution">
    <text evidence="1">The sequence shown here is derived from an EMBL/GenBank/DDBJ whole genome shotgun (WGS) entry which is preliminary data.</text>
</comment>
<dbReference type="Proteomes" id="UP001054902">
    <property type="component" value="Unassembled WGS sequence"/>
</dbReference>
<organism evidence="1 2">
    <name type="scientific">Chaetoceros tenuissimus</name>
    <dbReference type="NCBI Taxonomy" id="426638"/>
    <lineage>
        <taxon>Eukaryota</taxon>
        <taxon>Sar</taxon>
        <taxon>Stramenopiles</taxon>
        <taxon>Ochrophyta</taxon>
        <taxon>Bacillariophyta</taxon>
        <taxon>Coscinodiscophyceae</taxon>
        <taxon>Chaetocerotophycidae</taxon>
        <taxon>Chaetocerotales</taxon>
        <taxon>Chaetocerotaceae</taxon>
        <taxon>Chaetoceros</taxon>
    </lineage>
</organism>
<accession>A0AAD3D972</accession>
<sequence length="262" mass="29354">MPRIAKNEKYKVGSRGGRIFYCDEKPTKDDTCIIPVQFDGATEKDLKPFTLREDEYWRKKMSDDGAGSDGYKGDAMDVFLGKQKKDSEIIPLNNRNGPLWDFARDLQKKGFVIDYNGYTNSFRVNKKQQTKITDDEFQTLKSMDFASYGLGSSVNLGCVDFYPETSGKKNCCGYLASNFNEQKVDIEELLESCICLCDDDNDLEMADACGRVFLPSISSKSMQDTASRSPNKISIVEDMAKGIFETSATEVAISSAMTELMN</sequence>
<keyword evidence="2" id="KW-1185">Reference proteome</keyword>
<evidence type="ECO:0000313" key="2">
    <source>
        <dbReference type="Proteomes" id="UP001054902"/>
    </source>
</evidence>
<dbReference type="EMBL" id="BLLK01000062">
    <property type="protein sequence ID" value="GFH59115.1"/>
    <property type="molecule type" value="Genomic_DNA"/>
</dbReference>
<name>A0AAD3D972_9STRA</name>
<gene>
    <name evidence="1" type="ORF">CTEN210_15591</name>
</gene>
<reference evidence="1 2" key="1">
    <citation type="journal article" date="2021" name="Sci. Rep.">
        <title>The genome of the diatom Chaetoceros tenuissimus carries an ancient integrated fragment of an extant virus.</title>
        <authorList>
            <person name="Hongo Y."/>
            <person name="Kimura K."/>
            <person name="Takaki Y."/>
            <person name="Yoshida Y."/>
            <person name="Baba S."/>
            <person name="Kobayashi G."/>
            <person name="Nagasaki K."/>
            <person name="Hano T."/>
            <person name="Tomaru Y."/>
        </authorList>
    </citation>
    <scope>NUCLEOTIDE SEQUENCE [LARGE SCALE GENOMIC DNA]</scope>
    <source>
        <strain evidence="1 2">NIES-3715</strain>
    </source>
</reference>